<comment type="caution">
    <text evidence="1">The sequence shown here is derived from an EMBL/GenBank/DDBJ whole genome shotgun (WGS) entry which is preliminary data.</text>
</comment>
<reference evidence="1" key="1">
    <citation type="journal article" date="2019" name="bioRxiv">
        <title>The Genome of the Zebra Mussel, Dreissena polymorpha: A Resource for Invasive Species Research.</title>
        <authorList>
            <person name="McCartney M.A."/>
            <person name="Auch B."/>
            <person name="Kono T."/>
            <person name="Mallez S."/>
            <person name="Zhang Y."/>
            <person name="Obille A."/>
            <person name="Becker A."/>
            <person name="Abrahante J.E."/>
            <person name="Garbe J."/>
            <person name="Badalamenti J.P."/>
            <person name="Herman A."/>
            <person name="Mangelson H."/>
            <person name="Liachko I."/>
            <person name="Sullivan S."/>
            <person name="Sone E.D."/>
            <person name="Koren S."/>
            <person name="Silverstein K.A.T."/>
            <person name="Beckman K.B."/>
            <person name="Gohl D.M."/>
        </authorList>
    </citation>
    <scope>NUCLEOTIDE SEQUENCE</scope>
    <source>
        <strain evidence="1">Duluth1</strain>
        <tissue evidence="1">Whole animal</tissue>
    </source>
</reference>
<evidence type="ECO:0000313" key="1">
    <source>
        <dbReference type="EMBL" id="KAH3825507.1"/>
    </source>
</evidence>
<dbReference type="AlphaFoldDB" id="A0A9D4GZ50"/>
<dbReference type="Proteomes" id="UP000828390">
    <property type="component" value="Unassembled WGS sequence"/>
</dbReference>
<proteinExistence type="predicted"/>
<sequence>MMLEISGLPDDTGDANENVEQKLLDKARASSCSLTLVTSSESTAWGRNVLAKTGVLLSRLQIPKPGSGFSAPGSPLEKVCLYKTLLRRSARSCPSKFVHLSATTNSHRPGLLVVISTGYWC</sequence>
<reference evidence="1" key="2">
    <citation type="submission" date="2020-11" db="EMBL/GenBank/DDBJ databases">
        <authorList>
            <person name="McCartney M.A."/>
            <person name="Auch B."/>
            <person name="Kono T."/>
            <person name="Mallez S."/>
            <person name="Becker A."/>
            <person name="Gohl D.M."/>
            <person name="Silverstein K.A.T."/>
            <person name="Koren S."/>
            <person name="Bechman K.B."/>
            <person name="Herman A."/>
            <person name="Abrahante J.E."/>
            <person name="Garbe J."/>
        </authorList>
    </citation>
    <scope>NUCLEOTIDE SEQUENCE</scope>
    <source>
        <strain evidence="1">Duluth1</strain>
        <tissue evidence="1">Whole animal</tissue>
    </source>
</reference>
<accession>A0A9D4GZ50</accession>
<protein>
    <submittedName>
        <fullName evidence="1">Uncharacterized protein</fullName>
    </submittedName>
</protein>
<dbReference type="EMBL" id="JAIWYP010000005">
    <property type="protein sequence ID" value="KAH3825507.1"/>
    <property type="molecule type" value="Genomic_DNA"/>
</dbReference>
<keyword evidence="2" id="KW-1185">Reference proteome</keyword>
<evidence type="ECO:0000313" key="2">
    <source>
        <dbReference type="Proteomes" id="UP000828390"/>
    </source>
</evidence>
<name>A0A9D4GZ50_DREPO</name>
<organism evidence="1 2">
    <name type="scientific">Dreissena polymorpha</name>
    <name type="common">Zebra mussel</name>
    <name type="synonym">Mytilus polymorpha</name>
    <dbReference type="NCBI Taxonomy" id="45954"/>
    <lineage>
        <taxon>Eukaryota</taxon>
        <taxon>Metazoa</taxon>
        <taxon>Spiralia</taxon>
        <taxon>Lophotrochozoa</taxon>
        <taxon>Mollusca</taxon>
        <taxon>Bivalvia</taxon>
        <taxon>Autobranchia</taxon>
        <taxon>Heteroconchia</taxon>
        <taxon>Euheterodonta</taxon>
        <taxon>Imparidentia</taxon>
        <taxon>Neoheterodontei</taxon>
        <taxon>Myida</taxon>
        <taxon>Dreissenoidea</taxon>
        <taxon>Dreissenidae</taxon>
        <taxon>Dreissena</taxon>
    </lineage>
</organism>
<gene>
    <name evidence="1" type="ORF">DPMN_127384</name>
</gene>